<dbReference type="InterPro" id="IPR016024">
    <property type="entry name" value="ARM-type_fold"/>
</dbReference>
<dbReference type="Proteomes" id="UP000799640">
    <property type="component" value="Unassembled WGS sequence"/>
</dbReference>
<feature type="region of interest" description="Disordered" evidence="7">
    <location>
        <begin position="44"/>
        <end position="69"/>
    </location>
</feature>
<feature type="compositionally biased region" description="Basic and acidic residues" evidence="7">
    <location>
        <begin position="1570"/>
        <end position="1585"/>
    </location>
</feature>
<sequence>MESPLLDSLSGPPRPPTPPKASVPFDDDVEKSLDDTVNFLESAFEVEPAPHATPKRPRSESLHVPSSAALPSSQRLKRVSFAPLGDWGVHTPLDAASQQSISLSPSALLSSPSKSILKPFKSTPSSLSTQVQPAREARPAYSFDNLAAILDYEAKSLESGSVKGREDAYMSILTTMKSYERIPQAESLKESIDSLLDSSLRDIQLTVEGTGAPAMPIVSYAIKVLVCLIRVPDIRPMLDTSQCSRLLDHILEKLADNDISKTMVYSFLELLALQTFSPSVWTSTRAQRLSNILYKIDRRVPAQGLHIRRIRVYRKMVEQIPSHMTPTFAKWFGILLEYMLRNDRTDTARASFECALRAGETFGTNKKAIRDVNLMLEDPEDGVTLGETLMQRMSANLKLEDKRLIAPQLWAVLIYFLKGSDSGSWMQRNKNLLFPIISECFDHPDRMVKRQTFQAWNRFIFVTKPDLSTPQFIRSSLRIPFPSEFFKQSGPEGSNWEADDTSMVLGSYTYLLYYALRPTASFEQLDFYWQHYVANIVAVWEPGGDQHLDNICTILACLFRSSSDWTDSPALVDSAMPPGALAQLSPKFIRSRFAKIIHTVGTVAPHGSRKKVNEMWRCLMEALQDASSKEITPSAELRSAMAEITRLMHRLYLSAEKKPRMFSRFISFLALGVNSLHHSIWLEKFLADGLDTTPVASTPSRSKSMLSPASFLLGLFAGKLGRGFSRESHDFEKWKHLVRVFLPERLTKTAKLVFLADLSDVTTREFSKVDGKLPGATPVAESILRRIVELFQDKENVGTISQNYELVQHIIGGLFPYLPEDTDLGYGSLLQLAKSEIGEAGAFLTITEPFAELLERYFKTNGAARSIRLKLAQLVIEGDDRPRIKSIRLAHTQLWGTAPSKNDPYAAVYSLINTCLRFVSKGLAPEQLKLSKDEAIAFVQIVSRYLRRDYPSPEIVLQHIQDGIVSMLDMQNLIFLGGDRSGERLFTEISKLWHYILVIIRESPIDSSTLRTFSILLGAGFSCRHRHIRGPLAALWNETFGVQSTLQYPEELIEAFIKAKEEIQLFLPAFPVPAIPELNERGQHHEAENCEANLLNEMGLQSSPPIECAANTSLSTERHSAPNSFVERLRSDGIQAVDSDPISSDVASLPSSPSRGTSNRSDAQASAHWDEEVRANTDQSGQPNYEDTELPSSPPRMVDDGVVQAQAQPDDADVDTAQDIGQIQDWDPMQDVEYHHPNDNDEGLAVAANGDIGQDVVPQESPPEFVSQQLISEMQENHPLVQDSAAENGAPSSFPNRQQPSLEDHFFATESTNVVECSFLERSVCAEEANPSAIHSVDILAKEKPRNAKKKAAATVNSASPLKAVSPKNINSPKKTVTSATPPSWSSSPMKNLLDGDKADLRENIRVEMPDERASRKNTSAGIADRLKSVFEETLKKEPKVLPAEEPVKPEEPDDTQASPSTTEMKGKKRFSSASHEDFVPDSAVEKEPQLERSKSTSIDNIAHRRSSRLHNIPIVDKPLSRPDDLLWRGRKGRKSHTPARTRPAGPADEHATASKQLDISDAPAVASTNKDDKEDTPDRPSRHLDVKIKKAKKSVLREKRKADFADNVATPADSVESPQTKEHARKKRRVLYAESVTIPSSLSFERVEEAQADIVVEASTPSDSQAQTPAEESGPSAANVMRRILHPRSIITRLKGILTDCQQMVFGTQEQREIDDLLFDMKKEVLRNGKDDA</sequence>
<feature type="domain" description="Telomere-associated protein Rif1 N-terminal" evidence="8">
    <location>
        <begin position="158"/>
        <end position="533"/>
    </location>
</feature>
<feature type="compositionally biased region" description="Polar residues" evidence="7">
    <location>
        <begin position="1176"/>
        <end position="1185"/>
    </location>
</feature>
<evidence type="ECO:0000313" key="10">
    <source>
        <dbReference type="Proteomes" id="UP000799640"/>
    </source>
</evidence>
<accession>A0A6G1HS67</accession>
<feature type="region of interest" description="Disordered" evidence="7">
    <location>
        <begin position="1659"/>
        <end position="1678"/>
    </location>
</feature>
<keyword evidence="10" id="KW-1185">Reference proteome</keyword>
<feature type="compositionally biased region" description="Basic residues" evidence="7">
    <location>
        <begin position="1529"/>
        <end position="1540"/>
    </location>
</feature>
<reference evidence="9" key="1">
    <citation type="journal article" date="2020" name="Stud. Mycol.">
        <title>101 Dothideomycetes genomes: a test case for predicting lifestyles and emergence of pathogens.</title>
        <authorList>
            <person name="Haridas S."/>
            <person name="Albert R."/>
            <person name="Binder M."/>
            <person name="Bloem J."/>
            <person name="Labutti K."/>
            <person name="Salamov A."/>
            <person name="Andreopoulos B."/>
            <person name="Baker S."/>
            <person name="Barry K."/>
            <person name="Bills G."/>
            <person name="Bluhm B."/>
            <person name="Cannon C."/>
            <person name="Castanera R."/>
            <person name="Culley D."/>
            <person name="Daum C."/>
            <person name="Ezra D."/>
            <person name="Gonzalez J."/>
            <person name="Henrissat B."/>
            <person name="Kuo A."/>
            <person name="Liang C."/>
            <person name="Lipzen A."/>
            <person name="Lutzoni F."/>
            <person name="Magnuson J."/>
            <person name="Mondo S."/>
            <person name="Nolan M."/>
            <person name="Ohm R."/>
            <person name="Pangilinan J."/>
            <person name="Park H.-J."/>
            <person name="Ramirez L."/>
            <person name="Alfaro M."/>
            <person name="Sun H."/>
            <person name="Tritt A."/>
            <person name="Yoshinaga Y."/>
            <person name="Zwiers L.-H."/>
            <person name="Turgeon B."/>
            <person name="Goodwin S."/>
            <person name="Spatafora J."/>
            <person name="Crous P."/>
            <person name="Grigoriev I."/>
        </authorList>
    </citation>
    <scope>NUCLEOTIDE SEQUENCE</scope>
    <source>
        <strain evidence="9">CBS 262.69</strain>
    </source>
</reference>
<proteinExistence type="predicted"/>
<dbReference type="GO" id="GO:0140445">
    <property type="term" value="C:chromosome, telomeric repeat region"/>
    <property type="evidence" value="ECO:0007669"/>
    <property type="project" value="TreeGrafter"/>
</dbReference>
<feature type="region of interest" description="Disordered" evidence="7">
    <location>
        <begin position="1136"/>
        <end position="1199"/>
    </location>
</feature>
<feature type="region of interest" description="Disordered" evidence="7">
    <location>
        <begin position="1350"/>
        <end position="1396"/>
    </location>
</feature>
<dbReference type="GO" id="GO:0000723">
    <property type="term" value="P:telomere maintenance"/>
    <property type="evidence" value="ECO:0007669"/>
    <property type="project" value="TreeGrafter"/>
</dbReference>
<evidence type="ECO:0000256" key="6">
    <source>
        <dbReference type="ARBA" id="ARBA00023306"/>
    </source>
</evidence>
<keyword evidence="3" id="KW-0158">Chromosome</keyword>
<feature type="compositionally biased region" description="Polar residues" evidence="7">
    <location>
        <begin position="1660"/>
        <end position="1671"/>
    </location>
</feature>
<dbReference type="EMBL" id="ML996699">
    <property type="protein sequence ID" value="KAF2398764.1"/>
    <property type="molecule type" value="Genomic_DNA"/>
</dbReference>
<feature type="region of interest" description="Disordered" evidence="7">
    <location>
        <begin position="1276"/>
        <end position="1300"/>
    </location>
</feature>
<dbReference type="OrthoDB" id="5399929at2759"/>
<feature type="compositionally biased region" description="Low complexity" evidence="7">
    <location>
        <begin position="1141"/>
        <end position="1154"/>
    </location>
</feature>
<organism evidence="9 10">
    <name type="scientific">Trichodelitschia bisporula</name>
    <dbReference type="NCBI Taxonomy" id="703511"/>
    <lineage>
        <taxon>Eukaryota</taxon>
        <taxon>Fungi</taxon>
        <taxon>Dikarya</taxon>
        <taxon>Ascomycota</taxon>
        <taxon>Pezizomycotina</taxon>
        <taxon>Dothideomycetes</taxon>
        <taxon>Dothideomycetes incertae sedis</taxon>
        <taxon>Phaeotrichales</taxon>
        <taxon>Phaeotrichaceae</taxon>
        <taxon>Trichodelitschia</taxon>
    </lineage>
</organism>
<evidence type="ECO:0000256" key="7">
    <source>
        <dbReference type="SAM" id="MobiDB-lite"/>
    </source>
</evidence>
<keyword evidence="4" id="KW-0779">Telomere</keyword>
<keyword evidence="5" id="KW-0539">Nucleus</keyword>
<feature type="compositionally biased region" description="Low complexity" evidence="7">
    <location>
        <begin position="1376"/>
        <end position="1389"/>
    </location>
</feature>
<evidence type="ECO:0000256" key="5">
    <source>
        <dbReference type="ARBA" id="ARBA00023242"/>
    </source>
</evidence>
<feature type="compositionally biased region" description="Polar residues" evidence="7">
    <location>
        <begin position="1155"/>
        <end position="1164"/>
    </location>
</feature>
<evidence type="ECO:0000259" key="8">
    <source>
        <dbReference type="Pfam" id="PF12231"/>
    </source>
</evidence>
<protein>
    <recommendedName>
        <fullName evidence="8">Telomere-associated protein Rif1 N-terminal domain-containing protein</fullName>
    </recommendedName>
</protein>
<comment type="subcellular location">
    <subcellularLocation>
        <location evidence="2">Chromosome</location>
        <location evidence="2">Telomere</location>
    </subcellularLocation>
    <subcellularLocation>
        <location evidence="1">Nucleus</location>
    </subcellularLocation>
</comment>
<evidence type="ECO:0000256" key="1">
    <source>
        <dbReference type="ARBA" id="ARBA00004123"/>
    </source>
</evidence>
<feature type="compositionally biased region" description="Basic and acidic residues" evidence="7">
    <location>
        <begin position="1475"/>
        <end position="1495"/>
    </location>
</feature>
<evidence type="ECO:0000256" key="2">
    <source>
        <dbReference type="ARBA" id="ARBA00004574"/>
    </source>
</evidence>
<evidence type="ECO:0000256" key="4">
    <source>
        <dbReference type="ARBA" id="ARBA00022895"/>
    </source>
</evidence>
<dbReference type="InterPro" id="IPR022031">
    <property type="entry name" value="Rif1_N"/>
</dbReference>
<feature type="region of interest" description="Disordered" evidence="7">
    <location>
        <begin position="1"/>
        <end position="29"/>
    </location>
</feature>
<dbReference type="PANTHER" id="PTHR22928">
    <property type="entry name" value="TELOMERE-ASSOCIATED PROTEIN RIF1"/>
    <property type="match status" value="1"/>
</dbReference>
<dbReference type="SUPFAM" id="SSF48371">
    <property type="entry name" value="ARM repeat"/>
    <property type="match status" value="1"/>
</dbReference>
<feature type="compositionally biased region" description="Basic and acidic residues" evidence="7">
    <location>
        <begin position="1519"/>
        <end position="1528"/>
    </location>
</feature>
<gene>
    <name evidence="9" type="ORF">EJ06DRAFT_583400</name>
</gene>
<feature type="compositionally biased region" description="Pro residues" evidence="7">
    <location>
        <begin position="12"/>
        <end position="21"/>
    </location>
</feature>
<evidence type="ECO:0000313" key="9">
    <source>
        <dbReference type="EMBL" id="KAF2398764.1"/>
    </source>
</evidence>
<dbReference type="GO" id="GO:0005634">
    <property type="term" value="C:nucleus"/>
    <property type="evidence" value="ECO:0007669"/>
    <property type="project" value="UniProtKB-SubCell"/>
</dbReference>
<feature type="region of interest" description="Disordered" evidence="7">
    <location>
        <begin position="1433"/>
        <end position="1585"/>
    </location>
</feature>
<keyword evidence="6" id="KW-0131">Cell cycle</keyword>
<dbReference type="Pfam" id="PF12231">
    <property type="entry name" value="Rif1_N"/>
    <property type="match status" value="1"/>
</dbReference>
<dbReference type="PANTHER" id="PTHR22928:SF3">
    <property type="entry name" value="TELOMERE-ASSOCIATED PROTEIN RIF1"/>
    <property type="match status" value="1"/>
</dbReference>
<evidence type="ECO:0000256" key="3">
    <source>
        <dbReference type="ARBA" id="ARBA00022454"/>
    </source>
</evidence>
<feature type="compositionally biased region" description="Polar residues" evidence="7">
    <location>
        <begin position="1290"/>
        <end position="1300"/>
    </location>
</feature>
<name>A0A6G1HS67_9PEZI</name>